<keyword evidence="3" id="KW-0328">Glycosyltransferase</keyword>
<dbReference type="AlphaFoldDB" id="A0AAW6ZKV1"/>
<dbReference type="PANTHER" id="PTHR12526:SF635">
    <property type="entry name" value="GLYCOSYL TRANSFERASE GROUP 1"/>
    <property type="match status" value="1"/>
</dbReference>
<evidence type="ECO:0000259" key="2">
    <source>
        <dbReference type="Pfam" id="PF00534"/>
    </source>
</evidence>
<organism evidence="3 4">
    <name type="scientific">Trueperella bernardiae</name>
    <dbReference type="NCBI Taxonomy" id="59561"/>
    <lineage>
        <taxon>Bacteria</taxon>
        <taxon>Bacillati</taxon>
        <taxon>Actinomycetota</taxon>
        <taxon>Actinomycetes</taxon>
        <taxon>Actinomycetales</taxon>
        <taxon>Actinomycetaceae</taxon>
        <taxon>Trueperella</taxon>
    </lineage>
</organism>
<accession>A0AAW6ZKV1</accession>
<dbReference type="InterPro" id="IPR001296">
    <property type="entry name" value="Glyco_trans_1"/>
</dbReference>
<dbReference type="Gene3D" id="3.40.50.2000">
    <property type="entry name" value="Glycogen Phosphorylase B"/>
    <property type="match status" value="2"/>
</dbReference>
<dbReference type="EMBL" id="JASPDQ010000005">
    <property type="protein sequence ID" value="MDK8601477.1"/>
    <property type="molecule type" value="Genomic_DNA"/>
</dbReference>
<dbReference type="Proteomes" id="UP001225576">
    <property type="component" value="Unassembled WGS sequence"/>
</dbReference>
<proteinExistence type="predicted"/>
<keyword evidence="1 3" id="KW-0808">Transferase</keyword>
<dbReference type="SUPFAM" id="SSF53756">
    <property type="entry name" value="UDP-Glycosyltransferase/glycogen phosphorylase"/>
    <property type="match status" value="1"/>
</dbReference>
<gene>
    <name evidence="3" type="ORF">QP858_03245</name>
</gene>
<feature type="domain" description="Glycosyl transferase family 1" evidence="2">
    <location>
        <begin position="218"/>
        <end position="371"/>
    </location>
</feature>
<sequence>MMRIAIVTLDTFGQKMAGPAIRVWEMAGLLSSEHEVEVFTFGAVEREGEGFRLRRTRVEDFRGELGQPDVVIIQGYLVRTFPWLATSAFKLVVDLYDPFHIESLQVERFHPMDERQRAIDHALGELNAQVRGGDFFLCASNKQRDLWLGHLAALGRINPLTYDDDPQLRHLIDVASFGISSTPPVRTRAAVRGVIDGIGADDRVIVWGGGVYNWFDPLTVIRAVDAVRADVPNVRLLFMGAKHPNPDVPEMQMLRNARELADRLGLTDTHVFFNEEWVEYADRHNYLLDADLAVSAHLPGLETDFSFRTRMLDYLWAGLPIVTSEGDFFAELVAERGLGRAVPTQDADAMARAFREFLTDDAERAACARNVAEVAADFTWERTLAALAAYCRDPWEAADRPLGRRGQGEQGPGPGRGYRVLARKAVRSVRERGLRATAAQMRRYLTRN</sequence>
<dbReference type="Pfam" id="PF00534">
    <property type="entry name" value="Glycos_transf_1"/>
    <property type="match status" value="1"/>
</dbReference>
<dbReference type="RefSeq" id="WP_285321299.1">
    <property type="nucleotide sequence ID" value="NZ_JASPDQ010000005.1"/>
</dbReference>
<comment type="caution">
    <text evidence="3">The sequence shown here is derived from an EMBL/GenBank/DDBJ whole genome shotgun (WGS) entry which is preliminary data.</text>
</comment>
<dbReference type="EC" id="2.4.-.-" evidence="3"/>
<name>A0AAW6ZKV1_9ACTO</name>
<evidence type="ECO:0000313" key="4">
    <source>
        <dbReference type="Proteomes" id="UP001225576"/>
    </source>
</evidence>
<dbReference type="PANTHER" id="PTHR12526">
    <property type="entry name" value="GLYCOSYLTRANSFERASE"/>
    <property type="match status" value="1"/>
</dbReference>
<dbReference type="GO" id="GO:0016757">
    <property type="term" value="F:glycosyltransferase activity"/>
    <property type="evidence" value="ECO:0007669"/>
    <property type="project" value="UniProtKB-KW"/>
</dbReference>
<reference evidence="3" key="1">
    <citation type="submission" date="2023-05" db="EMBL/GenBank/DDBJ databases">
        <title>Genomic Catalog of Human Bladder Bacteria.</title>
        <authorList>
            <person name="Du J."/>
        </authorList>
    </citation>
    <scope>NUCLEOTIDE SEQUENCE</scope>
    <source>
        <strain evidence="3">UMB1304A</strain>
    </source>
</reference>
<dbReference type="CDD" id="cd03801">
    <property type="entry name" value="GT4_PimA-like"/>
    <property type="match status" value="1"/>
</dbReference>
<evidence type="ECO:0000256" key="1">
    <source>
        <dbReference type="ARBA" id="ARBA00022679"/>
    </source>
</evidence>
<evidence type="ECO:0000313" key="3">
    <source>
        <dbReference type="EMBL" id="MDK8601477.1"/>
    </source>
</evidence>
<protein>
    <submittedName>
        <fullName evidence="3">Glycosyltransferase family 4 protein</fullName>
        <ecNumber evidence="3">2.4.-.-</ecNumber>
    </submittedName>
</protein>